<sequence>MLALALIAGLLALILYYENTSLDTPFEAFMDSQSFGVRILFTTFGIAVSGFWDYYFARMSNPSIYRRLATRPEPAHRSIVLAPPTHVFSLSPLWLASSLHRPTAHDLLSLAIAIATLLAKFTPILLSNIPFRNTVTWKMHESCTWMAVGVLSYMVLVLVAALTVRSPVVSMPVKPETIAGCMYYLCDSVMVADFEGLATMKGEERDKLVSSMERRYVFGNLKGDLGVKGGDEKSSDQERNGRIGVDYERR</sequence>
<evidence type="ECO:0000313" key="3">
    <source>
        <dbReference type="EMBL" id="KAK0712006.1"/>
    </source>
</evidence>
<dbReference type="AlphaFoldDB" id="A0AA40AA08"/>
<keyword evidence="2" id="KW-1133">Transmembrane helix</keyword>
<feature type="transmembrane region" description="Helical" evidence="2">
    <location>
        <begin position="143"/>
        <end position="164"/>
    </location>
</feature>
<dbReference type="Proteomes" id="UP001172102">
    <property type="component" value="Unassembled WGS sequence"/>
</dbReference>
<feature type="transmembrane region" description="Helical" evidence="2">
    <location>
        <begin position="36"/>
        <end position="57"/>
    </location>
</feature>
<comment type="caution">
    <text evidence="3">The sequence shown here is derived from an EMBL/GenBank/DDBJ whole genome shotgun (WGS) entry which is preliminary data.</text>
</comment>
<evidence type="ECO:0000256" key="2">
    <source>
        <dbReference type="SAM" id="Phobius"/>
    </source>
</evidence>
<name>A0AA40AA08_9PEZI</name>
<keyword evidence="2" id="KW-0472">Membrane</keyword>
<protein>
    <submittedName>
        <fullName evidence="3">Uncharacterized protein</fullName>
    </submittedName>
</protein>
<feature type="transmembrane region" description="Helical" evidence="2">
    <location>
        <begin position="107"/>
        <end position="131"/>
    </location>
</feature>
<proteinExistence type="predicted"/>
<feature type="region of interest" description="Disordered" evidence="1">
    <location>
        <begin position="228"/>
        <end position="250"/>
    </location>
</feature>
<feature type="compositionally biased region" description="Basic and acidic residues" evidence="1">
    <location>
        <begin position="229"/>
        <end position="250"/>
    </location>
</feature>
<accession>A0AA40AA08</accession>
<feature type="transmembrane region" description="Helical" evidence="2">
    <location>
        <begin position="78"/>
        <end position="95"/>
    </location>
</feature>
<evidence type="ECO:0000313" key="4">
    <source>
        <dbReference type="Proteomes" id="UP001172102"/>
    </source>
</evidence>
<evidence type="ECO:0000256" key="1">
    <source>
        <dbReference type="SAM" id="MobiDB-lite"/>
    </source>
</evidence>
<dbReference type="EMBL" id="JAUKUA010000005">
    <property type="protein sequence ID" value="KAK0712006.1"/>
    <property type="molecule type" value="Genomic_DNA"/>
</dbReference>
<keyword evidence="4" id="KW-1185">Reference proteome</keyword>
<organism evidence="3 4">
    <name type="scientific">Lasiosphaeris hirsuta</name>
    <dbReference type="NCBI Taxonomy" id="260670"/>
    <lineage>
        <taxon>Eukaryota</taxon>
        <taxon>Fungi</taxon>
        <taxon>Dikarya</taxon>
        <taxon>Ascomycota</taxon>
        <taxon>Pezizomycotina</taxon>
        <taxon>Sordariomycetes</taxon>
        <taxon>Sordariomycetidae</taxon>
        <taxon>Sordariales</taxon>
        <taxon>Lasiosphaeriaceae</taxon>
        <taxon>Lasiosphaeris</taxon>
    </lineage>
</organism>
<dbReference type="InterPro" id="IPR021840">
    <property type="entry name" value="DUF3433"/>
</dbReference>
<reference evidence="3" key="1">
    <citation type="submission" date="2023-06" db="EMBL/GenBank/DDBJ databases">
        <title>Genome-scale phylogeny and comparative genomics of the fungal order Sordariales.</title>
        <authorList>
            <consortium name="Lawrence Berkeley National Laboratory"/>
            <person name="Hensen N."/>
            <person name="Bonometti L."/>
            <person name="Westerberg I."/>
            <person name="Brannstrom I.O."/>
            <person name="Guillou S."/>
            <person name="Cros-Aarteil S."/>
            <person name="Calhoun S."/>
            <person name="Haridas S."/>
            <person name="Kuo A."/>
            <person name="Mondo S."/>
            <person name="Pangilinan J."/>
            <person name="Riley R."/>
            <person name="Labutti K."/>
            <person name="Andreopoulos B."/>
            <person name="Lipzen A."/>
            <person name="Chen C."/>
            <person name="Yanf M."/>
            <person name="Daum C."/>
            <person name="Ng V."/>
            <person name="Clum A."/>
            <person name="Steindorff A."/>
            <person name="Ohm R."/>
            <person name="Martin F."/>
            <person name="Silar P."/>
            <person name="Natvig D."/>
            <person name="Lalanne C."/>
            <person name="Gautier V."/>
            <person name="Ament-Velasquez S.L."/>
            <person name="Kruys A."/>
            <person name="Hutchinson M.I."/>
            <person name="Powell A.J."/>
            <person name="Barry K."/>
            <person name="Miller A.N."/>
            <person name="Grigoriev I.V."/>
            <person name="Debuchy R."/>
            <person name="Gladieux P."/>
            <person name="Thoren M.H."/>
            <person name="Johannesson H."/>
        </authorList>
    </citation>
    <scope>NUCLEOTIDE SEQUENCE</scope>
    <source>
        <strain evidence="3">SMH4607-1</strain>
    </source>
</reference>
<gene>
    <name evidence="3" type="ORF">B0H67DRAFT_542048</name>
</gene>
<keyword evidence="2" id="KW-0812">Transmembrane</keyword>
<dbReference type="Pfam" id="PF11915">
    <property type="entry name" value="DUF3433"/>
    <property type="match status" value="1"/>
</dbReference>